<keyword evidence="2" id="KW-1185">Reference proteome</keyword>
<evidence type="ECO:0000313" key="2">
    <source>
        <dbReference type="Proteomes" id="UP000095280"/>
    </source>
</evidence>
<name>A0A1I8GYQ7_9PLAT</name>
<protein>
    <submittedName>
        <fullName evidence="3">Uncharacterized protein</fullName>
    </submittedName>
</protein>
<dbReference type="WBParaSite" id="maker-uti_cns_0003724-snap-gene-0.7-mRNA-1">
    <property type="protein sequence ID" value="maker-uti_cns_0003724-snap-gene-0.7-mRNA-1"/>
    <property type="gene ID" value="maker-uti_cns_0003724-snap-gene-0.7"/>
</dbReference>
<organism evidence="2 3">
    <name type="scientific">Macrostomum lignano</name>
    <dbReference type="NCBI Taxonomy" id="282301"/>
    <lineage>
        <taxon>Eukaryota</taxon>
        <taxon>Metazoa</taxon>
        <taxon>Spiralia</taxon>
        <taxon>Lophotrochozoa</taxon>
        <taxon>Platyhelminthes</taxon>
        <taxon>Rhabditophora</taxon>
        <taxon>Macrostomorpha</taxon>
        <taxon>Macrostomida</taxon>
        <taxon>Macrostomidae</taxon>
        <taxon>Macrostomum</taxon>
    </lineage>
</organism>
<sequence>MATPSLCTTTAGRPTATGTAATAVTPAAQVTRPWASPPEPCCSRR</sequence>
<evidence type="ECO:0000313" key="3">
    <source>
        <dbReference type="WBParaSite" id="maker-uti_cns_0003724-snap-gene-0.7-mRNA-1"/>
    </source>
</evidence>
<feature type="compositionally biased region" description="Pro residues" evidence="1">
    <location>
        <begin position="35"/>
        <end position="45"/>
    </location>
</feature>
<accession>A0A1I8GYQ7</accession>
<feature type="region of interest" description="Disordered" evidence="1">
    <location>
        <begin position="1"/>
        <end position="45"/>
    </location>
</feature>
<reference evidence="3" key="1">
    <citation type="submission" date="2016-11" db="UniProtKB">
        <authorList>
            <consortium name="WormBaseParasite"/>
        </authorList>
    </citation>
    <scope>IDENTIFICATION</scope>
</reference>
<evidence type="ECO:0000256" key="1">
    <source>
        <dbReference type="SAM" id="MobiDB-lite"/>
    </source>
</evidence>
<feature type="compositionally biased region" description="Low complexity" evidence="1">
    <location>
        <begin position="8"/>
        <end position="32"/>
    </location>
</feature>
<dbReference type="Proteomes" id="UP000095280">
    <property type="component" value="Unplaced"/>
</dbReference>
<dbReference type="AlphaFoldDB" id="A0A1I8GYQ7"/>
<proteinExistence type="predicted"/>